<dbReference type="NCBIfam" id="TIGR01733">
    <property type="entry name" value="AA-adenyl-dom"/>
    <property type="match status" value="1"/>
</dbReference>
<keyword evidence="2" id="KW-0597">Phosphoprotein</keyword>
<dbReference type="PANTHER" id="PTHR45527">
    <property type="entry name" value="NONRIBOSOMAL PEPTIDE SYNTHETASE"/>
    <property type="match status" value="1"/>
</dbReference>
<feature type="domain" description="Carrier" evidence="4">
    <location>
        <begin position="535"/>
        <end position="610"/>
    </location>
</feature>
<dbReference type="InterPro" id="IPR025110">
    <property type="entry name" value="AMP-bd_C"/>
</dbReference>
<dbReference type="SMART" id="SM00823">
    <property type="entry name" value="PKS_PP"/>
    <property type="match status" value="1"/>
</dbReference>
<feature type="compositionally biased region" description="Low complexity" evidence="3">
    <location>
        <begin position="13"/>
        <end position="23"/>
    </location>
</feature>
<dbReference type="SUPFAM" id="SSF56801">
    <property type="entry name" value="Acetyl-CoA synthetase-like"/>
    <property type="match status" value="1"/>
</dbReference>
<dbReference type="Gene3D" id="3.40.50.12780">
    <property type="entry name" value="N-terminal domain of ligase-like"/>
    <property type="match status" value="1"/>
</dbReference>
<dbReference type="RefSeq" id="WP_344464950.1">
    <property type="nucleotide sequence ID" value="NZ_BAAANT010000014.1"/>
</dbReference>
<dbReference type="Pfam" id="PF00501">
    <property type="entry name" value="AMP-binding"/>
    <property type="match status" value="1"/>
</dbReference>
<name>A0ABN2ZK78_9ACTN</name>
<evidence type="ECO:0000313" key="6">
    <source>
        <dbReference type="Proteomes" id="UP001422759"/>
    </source>
</evidence>
<proteinExistence type="predicted"/>
<dbReference type="InterPro" id="IPR009081">
    <property type="entry name" value="PP-bd_ACP"/>
</dbReference>
<dbReference type="Gene3D" id="3.30.300.30">
    <property type="match status" value="1"/>
</dbReference>
<dbReference type="InterPro" id="IPR020806">
    <property type="entry name" value="PKS_PP-bd"/>
</dbReference>
<comment type="caution">
    <text evidence="5">The sequence shown here is derived from an EMBL/GenBank/DDBJ whole genome shotgun (WGS) entry which is preliminary data.</text>
</comment>
<dbReference type="InterPro" id="IPR042099">
    <property type="entry name" value="ANL_N_sf"/>
</dbReference>
<keyword evidence="6" id="KW-1185">Reference proteome</keyword>
<evidence type="ECO:0000256" key="2">
    <source>
        <dbReference type="ARBA" id="ARBA00022553"/>
    </source>
</evidence>
<dbReference type="InterPro" id="IPR045851">
    <property type="entry name" value="AMP-bd_C_sf"/>
</dbReference>
<protein>
    <recommendedName>
        <fullName evidence="4">Carrier domain-containing protein</fullName>
    </recommendedName>
</protein>
<dbReference type="PANTHER" id="PTHR45527:SF1">
    <property type="entry name" value="FATTY ACID SYNTHASE"/>
    <property type="match status" value="1"/>
</dbReference>
<reference evidence="5 6" key="1">
    <citation type="journal article" date="2019" name="Int. J. Syst. Evol. Microbiol.">
        <title>The Global Catalogue of Microorganisms (GCM) 10K type strain sequencing project: providing services to taxonomists for standard genome sequencing and annotation.</title>
        <authorList>
            <consortium name="The Broad Institute Genomics Platform"/>
            <consortium name="The Broad Institute Genome Sequencing Center for Infectious Disease"/>
            <person name="Wu L."/>
            <person name="Ma J."/>
        </authorList>
    </citation>
    <scope>NUCLEOTIDE SEQUENCE [LARGE SCALE GENOMIC DNA]</scope>
    <source>
        <strain evidence="5 6">JCM 14560</strain>
    </source>
</reference>
<evidence type="ECO:0000256" key="1">
    <source>
        <dbReference type="ARBA" id="ARBA00022450"/>
    </source>
</evidence>
<dbReference type="PROSITE" id="PS50075">
    <property type="entry name" value="CARRIER"/>
    <property type="match status" value="1"/>
</dbReference>
<feature type="region of interest" description="Disordered" evidence="3">
    <location>
        <begin position="1"/>
        <end position="28"/>
    </location>
</feature>
<dbReference type="EMBL" id="BAAANT010000014">
    <property type="protein sequence ID" value="GAA2143454.1"/>
    <property type="molecule type" value="Genomic_DNA"/>
</dbReference>
<dbReference type="Gene3D" id="1.10.1200.10">
    <property type="entry name" value="ACP-like"/>
    <property type="match status" value="1"/>
</dbReference>
<evidence type="ECO:0000256" key="3">
    <source>
        <dbReference type="SAM" id="MobiDB-lite"/>
    </source>
</evidence>
<dbReference type="Pfam" id="PF00550">
    <property type="entry name" value="PP-binding"/>
    <property type="match status" value="1"/>
</dbReference>
<organism evidence="5 6">
    <name type="scientific">Kitasatospora kazusensis</name>
    <dbReference type="NCBI Taxonomy" id="407974"/>
    <lineage>
        <taxon>Bacteria</taxon>
        <taxon>Bacillati</taxon>
        <taxon>Actinomycetota</taxon>
        <taxon>Actinomycetes</taxon>
        <taxon>Kitasatosporales</taxon>
        <taxon>Streptomycetaceae</taxon>
        <taxon>Kitasatospora</taxon>
    </lineage>
</organism>
<dbReference type="InterPro" id="IPR036736">
    <property type="entry name" value="ACP-like_sf"/>
</dbReference>
<dbReference type="Pfam" id="PF13193">
    <property type="entry name" value="AMP-binding_C"/>
    <property type="match status" value="1"/>
</dbReference>
<gene>
    <name evidence="5" type="ORF">GCM10009760_29860</name>
</gene>
<sequence length="617" mass="63614">MPTDLPTARTVHPTASTTSGGPAPAAPAPGESVLDWFDHWAVTRPEAPAVVDGDTTWTYQELDATARRIAAALAGRVRPGDLVGVCLDRSPVLAAVAVALGRLGAVYLPLGSRPAPSRLKSLAGDGAVNCLLTDGSTAAPEGWSVRTPAGQAPVALALPVGEARPAAAPGAFYAVTTSGTTGTPKVILVREAALANLVRWYCREHEMGPGARVSLLVGTTFDPHLKELWSALCSGSALHVAPDEVRLSTAELFQWWGEAGITSCILPTPLAELAFGRPWPAGLALRHLSVGGDRMRTRPPAGCTTTVHNMYGPAEATCVISSHRVDPAPADPDAPVPIGVPMSGVTVFVTDRDGAVLPHGEAGELRVGGAGLALGYLDPALTAARFVPAPESARAVGTVYRTGDKVRMDGAGQLEFLGRLDDQVKISGARIEPAEVEAALEQHPSVRHAVVVTQPVAGGELRLAAFVQPADGAIAEPAAILRTAREHLIEQAVPTSLHLVGEFPLNANGKVDRAELARRVATPASGAAAPEATGTLLAETEAFLVATSRQLVGVPTLGPGDNFSAAGGASLAAARLLAVIEATYGIRVKATEVMRQPDLRALAALVAGRRESAAAVH</sequence>
<dbReference type="InterPro" id="IPR010071">
    <property type="entry name" value="AA_adenyl_dom"/>
</dbReference>
<evidence type="ECO:0000259" key="4">
    <source>
        <dbReference type="PROSITE" id="PS50075"/>
    </source>
</evidence>
<dbReference type="InterPro" id="IPR000873">
    <property type="entry name" value="AMP-dep_synth/lig_dom"/>
</dbReference>
<dbReference type="Proteomes" id="UP001422759">
    <property type="component" value="Unassembled WGS sequence"/>
</dbReference>
<dbReference type="CDD" id="cd05930">
    <property type="entry name" value="A_NRPS"/>
    <property type="match status" value="1"/>
</dbReference>
<accession>A0ABN2ZK78</accession>
<keyword evidence="1" id="KW-0596">Phosphopantetheine</keyword>
<dbReference type="SUPFAM" id="SSF47336">
    <property type="entry name" value="ACP-like"/>
    <property type="match status" value="1"/>
</dbReference>
<evidence type="ECO:0000313" key="5">
    <source>
        <dbReference type="EMBL" id="GAA2143454.1"/>
    </source>
</evidence>